<keyword evidence="2" id="KW-1185">Reference proteome</keyword>
<dbReference type="GeneID" id="85399688"/>
<dbReference type="Proteomes" id="UP001244207">
    <property type="component" value="Unassembled WGS sequence"/>
</dbReference>
<dbReference type="RefSeq" id="XP_060363364.1">
    <property type="nucleotide sequence ID" value="XM_060515790.1"/>
</dbReference>
<proteinExistence type="predicted"/>
<accession>A0AAD8ULK8</accession>
<dbReference type="SUPFAM" id="SSF47336">
    <property type="entry name" value="ACP-like"/>
    <property type="match status" value="1"/>
</dbReference>
<protein>
    <recommendedName>
        <fullName evidence="3">Carrier domain-containing protein</fullName>
    </recommendedName>
</protein>
<name>A0AAD8ULK8_GLOAC</name>
<evidence type="ECO:0000313" key="2">
    <source>
        <dbReference type="Proteomes" id="UP001244207"/>
    </source>
</evidence>
<dbReference type="InterPro" id="IPR036736">
    <property type="entry name" value="ACP-like_sf"/>
</dbReference>
<dbReference type="Gene3D" id="1.10.1200.10">
    <property type="entry name" value="ACP-like"/>
    <property type="match status" value="1"/>
</dbReference>
<gene>
    <name evidence="1" type="ORF">BDZ83DRAFT_793738</name>
</gene>
<dbReference type="InterPro" id="IPR045851">
    <property type="entry name" value="AMP-bd_C_sf"/>
</dbReference>
<evidence type="ECO:0008006" key="3">
    <source>
        <dbReference type="Google" id="ProtNLM"/>
    </source>
</evidence>
<dbReference type="AlphaFoldDB" id="A0AAD8ULK8"/>
<reference evidence="1" key="1">
    <citation type="submission" date="2021-12" db="EMBL/GenBank/DDBJ databases">
        <title>Comparative genomics, transcriptomics and evolutionary studies reveal genomic signatures of adaptation to plant cell wall in hemibiotrophic fungi.</title>
        <authorList>
            <consortium name="DOE Joint Genome Institute"/>
            <person name="Baroncelli R."/>
            <person name="Diaz J.F."/>
            <person name="Benocci T."/>
            <person name="Peng M."/>
            <person name="Battaglia E."/>
            <person name="Haridas S."/>
            <person name="Andreopoulos W."/>
            <person name="Labutti K."/>
            <person name="Pangilinan J."/>
            <person name="Floch G.L."/>
            <person name="Makela M.R."/>
            <person name="Henrissat B."/>
            <person name="Grigoriev I.V."/>
            <person name="Crouch J.A."/>
            <person name="De Vries R.P."/>
            <person name="Sukno S.A."/>
            <person name="Thon M.R."/>
        </authorList>
    </citation>
    <scope>NUCLEOTIDE SEQUENCE</scope>
    <source>
        <strain evidence="1">CBS 112980</strain>
    </source>
</reference>
<organism evidence="1 2">
    <name type="scientific">Glomerella acutata</name>
    <name type="common">Colletotrichum acutatum</name>
    <dbReference type="NCBI Taxonomy" id="27357"/>
    <lineage>
        <taxon>Eukaryota</taxon>
        <taxon>Fungi</taxon>
        <taxon>Dikarya</taxon>
        <taxon>Ascomycota</taxon>
        <taxon>Pezizomycotina</taxon>
        <taxon>Sordariomycetes</taxon>
        <taxon>Hypocreomycetidae</taxon>
        <taxon>Glomerellales</taxon>
        <taxon>Glomerellaceae</taxon>
        <taxon>Colletotrichum</taxon>
        <taxon>Colletotrichum acutatum species complex</taxon>
    </lineage>
</organism>
<sequence length="212" mass="23592">MIINGVNYAPDELEHHFEKEFIQGAVPGFFCCFSTLPHSSDTEEIVVAYLPSVEENDTRARIGTRDRIVDVIGLHTSSSAIVLPLTVVDLKPSALGKLPRGAIKSAFEKGAYAQQLLEANEGYRRELDLAEETVSPLEKLIRHEIHEYFQVKGPYLSIGRSMFLLGATSMDLIKIGRLISNRLQLRERLTLSQVLRNPTPQGLAIAIEGDHL</sequence>
<dbReference type="Gene3D" id="3.30.300.30">
    <property type="match status" value="1"/>
</dbReference>
<dbReference type="EMBL" id="JAHMHS010000067">
    <property type="protein sequence ID" value="KAK1723309.1"/>
    <property type="molecule type" value="Genomic_DNA"/>
</dbReference>
<evidence type="ECO:0000313" key="1">
    <source>
        <dbReference type="EMBL" id="KAK1723309.1"/>
    </source>
</evidence>
<comment type="caution">
    <text evidence="1">The sequence shown here is derived from an EMBL/GenBank/DDBJ whole genome shotgun (WGS) entry which is preliminary data.</text>
</comment>